<dbReference type="EMBL" id="JACCHL010000001">
    <property type="protein sequence ID" value="NYH55481.1"/>
    <property type="molecule type" value="Genomic_DNA"/>
</dbReference>
<keyword evidence="1" id="KW-1133">Transmembrane helix</keyword>
<keyword evidence="4" id="KW-1185">Reference proteome</keyword>
<dbReference type="Proteomes" id="UP000584931">
    <property type="component" value="Unassembled WGS sequence"/>
</dbReference>
<name>A0A1V3C0V1_9ACTN</name>
<dbReference type="OrthoDB" id="3430662at2"/>
<feature type="transmembrane region" description="Helical" evidence="1">
    <location>
        <begin position="12"/>
        <end position="35"/>
    </location>
</feature>
<protein>
    <submittedName>
        <fullName evidence="3">Uncharacterized protein</fullName>
    </submittedName>
</protein>
<keyword evidence="1" id="KW-0472">Membrane</keyword>
<evidence type="ECO:0000313" key="4">
    <source>
        <dbReference type="Proteomes" id="UP000189004"/>
    </source>
</evidence>
<keyword evidence="1" id="KW-0812">Transmembrane</keyword>
<dbReference type="Proteomes" id="UP000189004">
    <property type="component" value="Unassembled WGS sequence"/>
</dbReference>
<organism evidence="3 4">
    <name type="scientific">Nocardiopsis sinuspersici</name>
    <dbReference type="NCBI Taxonomy" id="501010"/>
    <lineage>
        <taxon>Bacteria</taxon>
        <taxon>Bacillati</taxon>
        <taxon>Actinomycetota</taxon>
        <taxon>Actinomycetes</taxon>
        <taxon>Streptosporangiales</taxon>
        <taxon>Nocardiopsidaceae</taxon>
        <taxon>Nocardiopsis</taxon>
    </lineage>
</organism>
<sequence>MSPVQIIRTVAAALIAGGAALGLVPGGSCGAGWWAPSGGDETYHGWFALGGMPPGMLAGTCGTAMAPVGSWAIALIVVGAALLAGARLNTLYQPRDEPKE</sequence>
<reference evidence="4" key="1">
    <citation type="submission" date="2016-08" db="EMBL/GenBank/DDBJ databases">
        <authorList>
            <person name="Tokovenko B."/>
            <person name="Kalinowski J."/>
        </authorList>
    </citation>
    <scope>NUCLEOTIDE SEQUENCE [LARGE SCALE GENOMIC DNA]</scope>
    <source>
        <strain evidence="4">UTMC102</strain>
    </source>
</reference>
<accession>A0A7Y9XGN9</accession>
<evidence type="ECO:0000313" key="5">
    <source>
        <dbReference type="Proteomes" id="UP000584931"/>
    </source>
</evidence>
<comment type="caution">
    <text evidence="3">The sequence shown here is derived from an EMBL/GenBank/DDBJ whole genome shotgun (WGS) entry which is preliminary data.</text>
</comment>
<reference evidence="3" key="2">
    <citation type="submission" date="2016-08" db="EMBL/GenBank/DDBJ databases">
        <authorList>
            <person name="Seilhamer J.J."/>
        </authorList>
    </citation>
    <scope>NUCLEOTIDE SEQUENCE [LARGE SCALE GENOMIC DNA]</scope>
    <source>
        <strain evidence="3">UTMC102</strain>
    </source>
</reference>
<evidence type="ECO:0000313" key="3">
    <source>
        <dbReference type="EMBL" id="OOC54109.1"/>
    </source>
</evidence>
<proteinExistence type="predicted"/>
<evidence type="ECO:0000256" key="1">
    <source>
        <dbReference type="SAM" id="Phobius"/>
    </source>
</evidence>
<gene>
    <name evidence="2" type="ORF">HNR06_005070</name>
    <name evidence="3" type="ORF">NOSIN_10070</name>
</gene>
<evidence type="ECO:0000313" key="2">
    <source>
        <dbReference type="EMBL" id="NYH55481.1"/>
    </source>
</evidence>
<reference evidence="2 5" key="3">
    <citation type="submission" date="2020-07" db="EMBL/GenBank/DDBJ databases">
        <title>Sequencing the genomes of 1000 actinobacteria strains.</title>
        <authorList>
            <person name="Klenk H.-P."/>
        </authorList>
    </citation>
    <scope>NUCLEOTIDE SEQUENCE [LARGE SCALE GENOMIC DNA]</scope>
    <source>
        <strain evidence="2 5">DSM 45278</strain>
    </source>
</reference>
<accession>A0A1V3C0V1</accession>
<dbReference type="EMBL" id="MCOK01000001">
    <property type="protein sequence ID" value="OOC54109.1"/>
    <property type="molecule type" value="Genomic_DNA"/>
</dbReference>
<dbReference type="RefSeq" id="WP_077690503.1">
    <property type="nucleotide sequence ID" value="NZ_JACCHL010000001.1"/>
</dbReference>
<dbReference type="AlphaFoldDB" id="A0A1V3C0V1"/>
<feature type="transmembrane region" description="Helical" evidence="1">
    <location>
        <begin position="55"/>
        <end position="85"/>
    </location>
</feature>